<evidence type="ECO:0000313" key="2">
    <source>
        <dbReference type="EMBL" id="CAF4358348.1"/>
    </source>
</evidence>
<evidence type="ECO:0000256" key="1">
    <source>
        <dbReference type="SAM" id="MobiDB-lite"/>
    </source>
</evidence>
<feature type="compositionally biased region" description="Low complexity" evidence="1">
    <location>
        <begin position="12"/>
        <end position="53"/>
    </location>
</feature>
<feature type="compositionally biased region" description="Polar residues" evidence="1">
    <location>
        <begin position="1"/>
        <end position="11"/>
    </location>
</feature>
<dbReference type="AlphaFoldDB" id="A0A820LJB3"/>
<feature type="non-terminal residue" evidence="2">
    <location>
        <position position="220"/>
    </location>
</feature>
<dbReference type="Proteomes" id="UP000663881">
    <property type="component" value="Unassembled WGS sequence"/>
</dbReference>
<sequence length="220" mass="23312">VAMSPSATTMISTQLPTQQTSSSNPSMAVTSTQSSITSSSSTSQTVWSSTSGPNTTVISSSSFVSTNSVQSTAYTTQIGVTSQYAQNITSQSVTTVTAVTILRDSYIDFTLNGTFNLNPNETANGWANDLLQVFLQCFPAASAQQIQITFPGGRTIAAAAIRLFNTPSLSAQTLYQSLSSQLSDSTSQFRQNSLTSQLTSGSIVNTKTYYYCANNVTQDT</sequence>
<organism evidence="2 3">
    <name type="scientific">Adineta steineri</name>
    <dbReference type="NCBI Taxonomy" id="433720"/>
    <lineage>
        <taxon>Eukaryota</taxon>
        <taxon>Metazoa</taxon>
        <taxon>Spiralia</taxon>
        <taxon>Gnathifera</taxon>
        <taxon>Rotifera</taxon>
        <taxon>Eurotatoria</taxon>
        <taxon>Bdelloidea</taxon>
        <taxon>Adinetida</taxon>
        <taxon>Adinetidae</taxon>
        <taxon>Adineta</taxon>
    </lineage>
</organism>
<feature type="non-terminal residue" evidence="2">
    <location>
        <position position="1"/>
    </location>
</feature>
<evidence type="ECO:0000313" key="3">
    <source>
        <dbReference type="Proteomes" id="UP000663881"/>
    </source>
</evidence>
<proteinExistence type="predicted"/>
<accession>A0A820LJB3</accession>
<gene>
    <name evidence="2" type="ORF">OKA104_LOCUS49184</name>
</gene>
<dbReference type="EMBL" id="CAJOAY010022539">
    <property type="protein sequence ID" value="CAF4358348.1"/>
    <property type="molecule type" value="Genomic_DNA"/>
</dbReference>
<comment type="caution">
    <text evidence="2">The sequence shown here is derived from an EMBL/GenBank/DDBJ whole genome shotgun (WGS) entry which is preliminary data.</text>
</comment>
<protein>
    <submittedName>
        <fullName evidence="2">Uncharacterized protein</fullName>
    </submittedName>
</protein>
<reference evidence="2" key="1">
    <citation type="submission" date="2021-02" db="EMBL/GenBank/DDBJ databases">
        <authorList>
            <person name="Nowell W R."/>
        </authorList>
    </citation>
    <scope>NUCLEOTIDE SEQUENCE</scope>
</reference>
<name>A0A820LJB3_9BILA</name>
<feature type="region of interest" description="Disordered" evidence="1">
    <location>
        <begin position="1"/>
        <end position="53"/>
    </location>
</feature>